<reference evidence="3 4" key="1">
    <citation type="submission" date="2024-08" db="EMBL/GenBank/DDBJ databases">
        <authorList>
            <person name="Cucini C."/>
            <person name="Frati F."/>
        </authorList>
    </citation>
    <scope>NUCLEOTIDE SEQUENCE [LARGE SCALE GENOMIC DNA]</scope>
</reference>
<proteinExistence type="predicted"/>
<keyword evidence="2" id="KW-0812">Transmembrane</keyword>
<keyword evidence="2" id="KW-0472">Membrane</keyword>
<dbReference type="Proteomes" id="UP001642540">
    <property type="component" value="Unassembled WGS sequence"/>
</dbReference>
<protein>
    <submittedName>
        <fullName evidence="3">Uncharacterized protein</fullName>
    </submittedName>
</protein>
<organism evidence="3 4">
    <name type="scientific">Orchesella dallaii</name>
    <dbReference type="NCBI Taxonomy" id="48710"/>
    <lineage>
        <taxon>Eukaryota</taxon>
        <taxon>Metazoa</taxon>
        <taxon>Ecdysozoa</taxon>
        <taxon>Arthropoda</taxon>
        <taxon>Hexapoda</taxon>
        <taxon>Collembola</taxon>
        <taxon>Entomobryomorpha</taxon>
        <taxon>Entomobryoidea</taxon>
        <taxon>Orchesellidae</taxon>
        <taxon>Orchesellinae</taxon>
        <taxon>Orchesella</taxon>
    </lineage>
</organism>
<feature type="transmembrane region" description="Helical" evidence="2">
    <location>
        <begin position="152"/>
        <end position="173"/>
    </location>
</feature>
<name>A0ABP1S6K1_9HEXA</name>
<evidence type="ECO:0000313" key="3">
    <source>
        <dbReference type="EMBL" id="CAL8144262.1"/>
    </source>
</evidence>
<keyword evidence="2" id="KW-1133">Transmembrane helix</keyword>
<keyword evidence="4" id="KW-1185">Reference proteome</keyword>
<gene>
    <name evidence="3" type="ORF">ODALV1_LOCUS30140</name>
</gene>
<evidence type="ECO:0000256" key="1">
    <source>
        <dbReference type="SAM" id="MobiDB-lite"/>
    </source>
</evidence>
<evidence type="ECO:0000313" key="4">
    <source>
        <dbReference type="Proteomes" id="UP001642540"/>
    </source>
</evidence>
<feature type="compositionally biased region" description="Basic and acidic residues" evidence="1">
    <location>
        <begin position="32"/>
        <end position="41"/>
    </location>
</feature>
<dbReference type="EMBL" id="CAXLJM020000160">
    <property type="protein sequence ID" value="CAL8144262.1"/>
    <property type="molecule type" value="Genomic_DNA"/>
</dbReference>
<feature type="region of interest" description="Disordered" evidence="1">
    <location>
        <begin position="32"/>
        <end position="64"/>
    </location>
</feature>
<evidence type="ECO:0000256" key="2">
    <source>
        <dbReference type="SAM" id="Phobius"/>
    </source>
</evidence>
<accession>A0ABP1S6K1</accession>
<sequence length="174" mass="20041">MSSSVQRSALWGKFELNPTIKVDVEPVIPKNDEGIEIEHSPTADTNSKLQSRQRNRWDDNDGDPYSIHIPMTTGQRSDPPYKMKVPRLLPKYNIMLHKMLHVLIRMYFTYVMFCNRDKIVRLQKTIDDLMTYTATSNVNKGYSNSNHLQEKLLLVSILTLTLFGSFVATMFGLS</sequence>
<feature type="compositionally biased region" description="Polar residues" evidence="1">
    <location>
        <begin position="42"/>
        <end position="52"/>
    </location>
</feature>
<comment type="caution">
    <text evidence="3">The sequence shown here is derived from an EMBL/GenBank/DDBJ whole genome shotgun (WGS) entry which is preliminary data.</text>
</comment>